<dbReference type="GO" id="GO:0004657">
    <property type="term" value="F:proline dehydrogenase activity"/>
    <property type="evidence" value="ECO:0007669"/>
    <property type="project" value="UniProtKB-EC"/>
</dbReference>
<dbReference type="PANTHER" id="PTHR13914:SF0">
    <property type="entry name" value="PROLINE DEHYDROGENASE 1, MITOCHONDRIAL"/>
    <property type="match status" value="1"/>
</dbReference>
<dbReference type="GO" id="GO:0010133">
    <property type="term" value="P:L-proline catabolic process to L-glutamate"/>
    <property type="evidence" value="ECO:0007669"/>
    <property type="project" value="UniProtKB-UniPathway"/>
</dbReference>
<gene>
    <name evidence="12" type="ORF">NITGR_650011</name>
</gene>
<dbReference type="Proteomes" id="UP000011704">
    <property type="component" value="Unassembled WGS sequence"/>
</dbReference>
<evidence type="ECO:0000256" key="3">
    <source>
        <dbReference type="ARBA" id="ARBA00022630"/>
    </source>
</evidence>
<comment type="pathway">
    <text evidence="1">Amino-acid degradation; L-proline degradation into L-glutamate; L-glutamate from L-proline: step 1/2.</text>
</comment>
<evidence type="ECO:0000256" key="10">
    <source>
        <dbReference type="PIRSR" id="PIRSR000196-2"/>
    </source>
</evidence>
<organism evidence="12 13">
    <name type="scientific">Nitrospina gracilis (strain 3/211)</name>
    <dbReference type="NCBI Taxonomy" id="1266370"/>
    <lineage>
        <taxon>Bacteria</taxon>
        <taxon>Pseudomonadati</taxon>
        <taxon>Nitrospinota/Tectimicrobiota group</taxon>
        <taxon>Nitrospinota</taxon>
        <taxon>Nitrospinia</taxon>
        <taxon>Nitrospinales</taxon>
        <taxon>Nitrospinaceae</taxon>
        <taxon>Nitrospina</taxon>
    </lineage>
</organism>
<evidence type="ECO:0000256" key="5">
    <source>
        <dbReference type="ARBA" id="ARBA00022827"/>
    </source>
</evidence>
<dbReference type="GO" id="GO:0000166">
    <property type="term" value="F:nucleotide binding"/>
    <property type="evidence" value="ECO:0007669"/>
    <property type="project" value="UniProtKB-KW"/>
</dbReference>
<dbReference type="InterPro" id="IPR008219">
    <property type="entry name" value="PRODH_bac_arc"/>
</dbReference>
<dbReference type="SUPFAM" id="SSF51730">
    <property type="entry name" value="FAD-linked oxidoreductase"/>
    <property type="match status" value="1"/>
</dbReference>
<protein>
    <recommendedName>
        <fullName evidence="2">proline dehydrogenase</fullName>
        <ecNumber evidence="2">1.5.5.2</ecNumber>
    </recommendedName>
</protein>
<accession>M1Z0X7</accession>
<evidence type="ECO:0000256" key="8">
    <source>
        <dbReference type="ARBA" id="ARBA00048779"/>
    </source>
</evidence>
<feature type="domain" description="Proline dehydrogenase" evidence="11">
    <location>
        <begin position="20"/>
        <end position="272"/>
    </location>
</feature>
<evidence type="ECO:0000256" key="2">
    <source>
        <dbReference type="ARBA" id="ARBA00012695"/>
    </source>
</evidence>
<dbReference type="OrthoDB" id="9773461at2"/>
<feature type="binding site" evidence="10">
    <location>
        <begin position="199"/>
        <end position="200"/>
    </location>
    <ligand>
        <name>FAD</name>
        <dbReference type="ChEBI" id="CHEBI:57692"/>
    </ligand>
</feature>
<dbReference type="UniPathway" id="UPA00261">
    <property type="reaction ID" value="UER00373"/>
</dbReference>
<keyword evidence="7" id="KW-0642">Proline metabolism</keyword>
<evidence type="ECO:0000256" key="6">
    <source>
        <dbReference type="ARBA" id="ARBA00023002"/>
    </source>
</evidence>
<proteinExistence type="predicted"/>
<dbReference type="InterPro" id="IPR029041">
    <property type="entry name" value="FAD-linked_oxidoreductase-like"/>
</dbReference>
<evidence type="ECO:0000256" key="7">
    <source>
        <dbReference type="ARBA" id="ARBA00023062"/>
    </source>
</evidence>
<dbReference type="HOGENOM" id="CLU_061158_0_0_0"/>
<dbReference type="InParanoid" id="M1Z0X7"/>
<dbReference type="AlphaFoldDB" id="M1Z0X7"/>
<dbReference type="Pfam" id="PF01619">
    <property type="entry name" value="Pro_dh"/>
    <property type="match status" value="1"/>
</dbReference>
<keyword evidence="6" id="KW-0560">Oxidoreductase</keyword>
<comment type="caution">
    <text evidence="12">The sequence shown here is derived from an EMBL/GenBank/DDBJ whole genome shotgun (WGS) entry which is preliminary data.</text>
</comment>
<dbReference type="STRING" id="1266370.NITGR_650011"/>
<dbReference type="EMBL" id="CAQJ01000072">
    <property type="protein sequence ID" value="CCQ91386.1"/>
    <property type="molecule type" value="Genomic_DNA"/>
</dbReference>
<dbReference type="Gene3D" id="3.20.20.220">
    <property type="match status" value="1"/>
</dbReference>
<dbReference type="RefSeq" id="WP_005010024.1">
    <property type="nucleotide sequence ID" value="NZ_HG422173.1"/>
</dbReference>
<feature type="binding site" evidence="9">
    <location>
        <position position="75"/>
    </location>
    <ligand>
        <name>substrate</name>
    </ligand>
</feature>
<feature type="binding site" evidence="10">
    <location>
        <begin position="160"/>
        <end position="162"/>
    </location>
    <ligand>
        <name>FAD</name>
        <dbReference type="ChEBI" id="CHEBI:57692"/>
    </ligand>
</feature>
<feature type="binding site" evidence="10">
    <location>
        <position position="108"/>
    </location>
    <ligand>
        <name>FAD</name>
        <dbReference type="ChEBI" id="CHEBI:57692"/>
    </ligand>
</feature>
<comment type="catalytic activity">
    <reaction evidence="8">
        <text>L-proline + a quinone = (S)-1-pyrroline-5-carboxylate + a quinol + H(+)</text>
        <dbReference type="Rhea" id="RHEA:23784"/>
        <dbReference type="ChEBI" id="CHEBI:15378"/>
        <dbReference type="ChEBI" id="CHEBI:17388"/>
        <dbReference type="ChEBI" id="CHEBI:24646"/>
        <dbReference type="ChEBI" id="CHEBI:60039"/>
        <dbReference type="ChEBI" id="CHEBI:132124"/>
        <dbReference type="EC" id="1.5.5.2"/>
    </reaction>
</comment>
<evidence type="ECO:0000313" key="12">
    <source>
        <dbReference type="EMBL" id="CCQ91386.1"/>
    </source>
</evidence>
<keyword evidence="5 10" id="KW-0274">FAD</keyword>
<dbReference type="PANTHER" id="PTHR13914">
    <property type="entry name" value="PROLINE OXIDASE"/>
    <property type="match status" value="1"/>
</dbReference>
<dbReference type="InterPro" id="IPR015659">
    <property type="entry name" value="Proline_oxidase"/>
</dbReference>
<evidence type="ECO:0000313" key="13">
    <source>
        <dbReference type="Proteomes" id="UP000011704"/>
    </source>
</evidence>
<dbReference type="InterPro" id="IPR002872">
    <property type="entry name" value="Proline_DH_dom"/>
</dbReference>
<feature type="binding site" evidence="9">
    <location>
        <position position="261"/>
    </location>
    <ligand>
        <name>substrate</name>
    </ligand>
</feature>
<dbReference type="PIRSF" id="PIRSF000196">
    <property type="entry name" value="Pro_dehydrog"/>
    <property type="match status" value="1"/>
</dbReference>
<dbReference type="EC" id="1.5.5.2" evidence="2"/>
<name>M1Z0X7_NITG3</name>
<evidence type="ECO:0000256" key="4">
    <source>
        <dbReference type="ARBA" id="ARBA00022741"/>
    </source>
</evidence>
<reference evidence="12 13" key="1">
    <citation type="journal article" date="2013" name="Front. Microbiol.">
        <title>The genome of Nitrospina gracilis illuminates the metabolism and evolution of the major marine nitrite oxidizer.</title>
        <authorList>
            <person name="Luecker S."/>
            <person name="Nowka B."/>
            <person name="Rattei T."/>
            <person name="Spieck E."/>
            <person name="and Daims H."/>
        </authorList>
    </citation>
    <scope>NUCLEOTIDE SEQUENCE [LARGE SCALE GENOMIC DNA]</scope>
    <source>
        <strain evidence="12 13">3/211</strain>
    </source>
</reference>
<evidence type="ECO:0000256" key="1">
    <source>
        <dbReference type="ARBA" id="ARBA00004739"/>
    </source>
</evidence>
<feature type="binding site" evidence="10">
    <location>
        <position position="136"/>
    </location>
    <ligand>
        <name>FAD</name>
        <dbReference type="ChEBI" id="CHEBI:57692"/>
    </ligand>
</feature>
<keyword evidence="4 10" id="KW-0547">Nucleotide-binding</keyword>
<feature type="binding site" evidence="9">
    <location>
        <position position="262"/>
    </location>
    <ligand>
        <name>substrate</name>
    </ligand>
</feature>
<evidence type="ECO:0000256" key="9">
    <source>
        <dbReference type="PIRSR" id="PIRSR000196-1"/>
    </source>
</evidence>
<keyword evidence="13" id="KW-1185">Reference proteome</keyword>
<evidence type="ECO:0000259" key="11">
    <source>
        <dbReference type="Pfam" id="PF01619"/>
    </source>
</evidence>
<sequence>MRILYPFAKRFIAGEDLPTALRNICRLNEDGYLCTIDVLGEDTHSPEQAANARDEYIALLRALETHPSPQDLSVKLSQMGLAFDYDLCKQNVEAVIDAAGQNTVRFDMEGSDLTQGIIDMCLDLHEAHPSLGIVVQAYLHRTEKDVATMIDKQISVRLCKGAYKEPEDIAFQDMQDIRENFLKLACILLKEGHLPAIATHDETLIQEVLKFIEKENIQPEQFYFELLYGVRRDLQQHLLDLGYRVRIYVPYGSAWLPYTLRRLAERKENILFVVKSLIRETLGLGKLGK</sequence>
<comment type="cofactor">
    <cofactor evidence="10">
        <name>FAD</name>
        <dbReference type="ChEBI" id="CHEBI:57692"/>
    </cofactor>
    <text evidence="10">Binds 1 FAD per subunit.</text>
</comment>
<keyword evidence="3" id="KW-0285">Flavoprotein</keyword>